<accession>A0A6H5HB37</accession>
<sequence>MLVEISSQTVDDASKLPRAPRLIFNPGAANNISAAASPTRASLLVIFCNRKSSSECWSA</sequence>
<organism evidence="2 3">
    <name type="scientific">Nesidiocoris tenuis</name>
    <dbReference type="NCBI Taxonomy" id="355587"/>
    <lineage>
        <taxon>Eukaryota</taxon>
        <taxon>Metazoa</taxon>
        <taxon>Ecdysozoa</taxon>
        <taxon>Arthropoda</taxon>
        <taxon>Hexapoda</taxon>
        <taxon>Insecta</taxon>
        <taxon>Pterygota</taxon>
        <taxon>Neoptera</taxon>
        <taxon>Paraneoptera</taxon>
        <taxon>Hemiptera</taxon>
        <taxon>Heteroptera</taxon>
        <taxon>Panheteroptera</taxon>
        <taxon>Cimicomorpha</taxon>
        <taxon>Miridae</taxon>
        <taxon>Dicyphina</taxon>
        <taxon>Nesidiocoris</taxon>
    </lineage>
</organism>
<name>A0A6H5HB37_9HEMI</name>
<dbReference type="EMBL" id="CADCXU010021721">
    <property type="protein sequence ID" value="CAB0009353.1"/>
    <property type="molecule type" value="Genomic_DNA"/>
</dbReference>
<evidence type="ECO:0000313" key="1">
    <source>
        <dbReference type="EMBL" id="CAB0009353.1"/>
    </source>
</evidence>
<reference evidence="2 3" key="1">
    <citation type="submission" date="2020-02" db="EMBL/GenBank/DDBJ databases">
        <authorList>
            <person name="Ferguson B K."/>
        </authorList>
    </citation>
    <scope>NUCLEOTIDE SEQUENCE [LARGE SCALE GENOMIC DNA]</scope>
</reference>
<keyword evidence="3" id="KW-1185">Reference proteome</keyword>
<dbReference type="EMBL" id="CADCXU010026894">
    <property type="protein sequence ID" value="CAB0013608.1"/>
    <property type="molecule type" value="Genomic_DNA"/>
</dbReference>
<protein>
    <submittedName>
        <fullName evidence="2">Uncharacterized protein</fullName>
    </submittedName>
</protein>
<dbReference type="AlphaFoldDB" id="A0A6H5HB37"/>
<dbReference type="Proteomes" id="UP000479000">
    <property type="component" value="Unassembled WGS sequence"/>
</dbReference>
<evidence type="ECO:0000313" key="3">
    <source>
        <dbReference type="Proteomes" id="UP000479000"/>
    </source>
</evidence>
<feature type="non-terminal residue" evidence="2">
    <location>
        <position position="59"/>
    </location>
</feature>
<gene>
    <name evidence="1" type="ORF">NTEN_LOCUS14506</name>
    <name evidence="2" type="ORF">NTEN_LOCUS18207</name>
</gene>
<proteinExistence type="predicted"/>
<evidence type="ECO:0000313" key="2">
    <source>
        <dbReference type="EMBL" id="CAB0013608.1"/>
    </source>
</evidence>